<evidence type="ECO:0000259" key="2">
    <source>
        <dbReference type="Pfam" id="PF16173"/>
    </source>
</evidence>
<dbReference type="InterPro" id="IPR032379">
    <property type="entry name" value="DUF4874"/>
</dbReference>
<proteinExistence type="predicted"/>
<feature type="domain" description="DUF4874" evidence="2">
    <location>
        <begin position="28"/>
        <end position="204"/>
    </location>
</feature>
<dbReference type="InterPro" id="IPR032267">
    <property type="entry name" value="DUF4832"/>
</dbReference>
<evidence type="ECO:0000313" key="3">
    <source>
        <dbReference type="EMBL" id="GAA3603420.1"/>
    </source>
</evidence>
<dbReference type="Pfam" id="PF16116">
    <property type="entry name" value="DUF4832"/>
    <property type="match status" value="1"/>
</dbReference>
<name>A0ABP6ZA52_9ACTN</name>
<protein>
    <submittedName>
        <fullName evidence="3">DUF4832 domain-containing protein</fullName>
    </submittedName>
</protein>
<dbReference type="EMBL" id="BAAAZO010000003">
    <property type="protein sequence ID" value="GAA3603420.1"/>
    <property type="molecule type" value="Genomic_DNA"/>
</dbReference>
<evidence type="ECO:0000259" key="1">
    <source>
        <dbReference type="Pfam" id="PF16116"/>
    </source>
</evidence>
<feature type="domain" description="DUF4832" evidence="1">
    <location>
        <begin position="230"/>
        <end position="422"/>
    </location>
</feature>
<sequence length="442" mass="47671">MCGGIAFSASAAEPETVTYTASDAVIANPERGFYKHTETHSTGYTPLNAQTLAGYRDQGITQILRVFYLEDFASGAAISDAYLAKVRADLDTAREAGISVIVRFAYAQGGDWPYSAPYGDASLDTVLAHIDQLKPVFSDYVDVIELVQQGFIGLWGEGYYTDHFVADPANPGVVTAADWEKRNAVLKALLDAVPDERMVAARTMFSKQQYVGSADPLTASDGFSGSDQARIGHHNDCFLASADDYGTFLSDPITLDQEYLEADSAYLPVGGETCGVNAPRSEWASASAEMQRYHYSYLNRDYNADVLNSWGETGLTETAQKLGYRFVMTESTVSDDSVSLSVRNDGWAAPYNLRTAQLVLKSADATHPVAFEDHSDVRTWAPGETVTLTGLLDEVPAGTYDVYLSVPSASSASGDYAVQVANQGTWDAATGLNDLKQKVTVG</sequence>
<dbReference type="Pfam" id="PF16173">
    <property type="entry name" value="DUF4874"/>
    <property type="match status" value="1"/>
</dbReference>
<dbReference type="Proteomes" id="UP001501074">
    <property type="component" value="Unassembled WGS sequence"/>
</dbReference>
<accession>A0ABP6ZA52</accession>
<keyword evidence="4" id="KW-1185">Reference proteome</keyword>
<gene>
    <name evidence="3" type="ORF">GCM10022223_18840</name>
</gene>
<evidence type="ECO:0000313" key="4">
    <source>
        <dbReference type="Proteomes" id="UP001501074"/>
    </source>
</evidence>
<organism evidence="3 4">
    <name type="scientific">Kineosporia mesophila</name>
    <dbReference type="NCBI Taxonomy" id="566012"/>
    <lineage>
        <taxon>Bacteria</taxon>
        <taxon>Bacillati</taxon>
        <taxon>Actinomycetota</taxon>
        <taxon>Actinomycetes</taxon>
        <taxon>Kineosporiales</taxon>
        <taxon>Kineosporiaceae</taxon>
        <taxon>Kineosporia</taxon>
    </lineage>
</organism>
<reference evidence="4" key="1">
    <citation type="journal article" date="2019" name="Int. J. Syst. Evol. Microbiol.">
        <title>The Global Catalogue of Microorganisms (GCM) 10K type strain sequencing project: providing services to taxonomists for standard genome sequencing and annotation.</title>
        <authorList>
            <consortium name="The Broad Institute Genomics Platform"/>
            <consortium name="The Broad Institute Genome Sequencing Center for Infectious Disease"/>
            <person name="Wu L."/>
            <person name="Ma J."/>
        </authorList>
    </citation>
    <scope>NUCLEOTIDE SEQUENCE [LARGE SCALE GENOMIC DNA]</scope>
    <source>
        <strain evidence="4">JCM 16902</strain>
    </source>
</reference>
<comment type="caution">
    <text evidence="3">The sequence shown here is derived from an EMBL/GenBank/DDBJ whole genome shotgun (WGS) entry which is preliminary data.</text>
</comment>